<proteinExistence type="predicted"/>
<comment type="caution">
    <text evidence="1">The sequence shown here is derived from an EMBL/GenBank/DDBJ whole genome shotgun (WGS) entry which is preliminary data.</text>
</comment>
<reference evidence="1 2" key="1">
    <citation type="submission" date="2024-01" db="EMBL/GenBank/DDBJ databases">
        <title>Genome assemblies of Stephania.</title>
        <authorList>
            <person name="Yang L."/>
        </authorList>
    </citation>
    <scope>NUCLEOTIDE SEQUENCE [LARGE SCALE GENOMIC DNA]</scope>
    <source>
        <strain evidence="1">YNDBR</strain>
        <tissue evidence="1">Leaf</tissue>
    </source>
</reference>
<organism evidence="1 2">
    <name type="scientific">Stephania yunnanensis</name>
    <dbReference type="NCBI Taxonomy" id="152371"/>
    <lineage>
        <taxon>Eukaryota</taxon>
        <taxon>Viridiplantae</taxon>
        <taxon>Streptophyta</taxon>
        <taxon>Embryophyta</taxon>
        <taxon>Tracheophyta</taxon>
        <taxon>Spermatophyta</taxon>
        <taxon>Magnoliopsida</taxon>
        <taxon>Ranunculales</taxon>
        <taxon>Menispermaceae</taxon>
        <taxon>Menispermoideae</taxon>
        <taxon>Cissampelideae</taxon>
        <taxon>Stephania</taxon>
    </lineage>
</organism>
<evidence type="ECO:0000313" key="2">
    <source>
        <dbReference type="Proteomes" id="UP001420932"/>
    </source>
</evidence>
<dbReference type="EMBL" id="JBBNAF010000004">
    <property type="protein sequence ID" value="KAK9150958.1"/>
    <property type="molecule type" value="Genomic_DNA"/>
</dbReference>
<dbReference type="AlphaFoldDB" id="A0AAP0KE73"/>
<name>A0AAP0KE73_9MAGN</name>
<dbReference type="Proteomes" id="UP001420932">
    <property type="component" value="Unassembled WGS sequence"/>
</dbReference>
<evidence type="ECO:0000313" key="1">
    <source>
        <dbReference type="EMBL" id="KAK9150958.1"/>
    </source>
</evidence>
<sequence length="112" mass="12500">MWFGFHAFFHARTKNVEIEAHFARDKLAAGICDLCYVPSLHQTADIFTKVLPSPRLSFLCFKVSLVSSPRFTLRGDVRHNVGVCPLSNHVACRSSDHVHHATGAHHLVTDHG</sequence>
<gene>
    <name evidence="1" type="ORF">Syun_009267</name>
</gene>
<keyword evidence="2" id="KW-1185">Reference proteome</keyword>
<accession>A0AAP0KE73</accession>
<protein>
    <submittedName>
        <fullName evidence="1">Uncharacterized protein</fullName>
    </submittedName>
</protein>